<keyword evidence="12 18" id="KW-1133">Transmembrane helix</keyword>
<dbReference type="PANTHER" id="PTHR46552:SF1">
    <property type="entry name" value="NADH-UBIQUINONE OXIDOREDUCTASE CHAIN 2"/>
    <property type="match status" value="1"/>
</dbReference>
<evidence type="ECO:0000256" key="17">
    <source>
        <dbReference type="ARBA" id="ARBA00049551"/>
    </source>
</evidence>
<feature type="transmembrane region" description="Helical" evidence="18">
    <location>
        <begin position="229"/>
        <end position="250"/>
    </location>
</feature>
<evidence type="ECO:0000256" key="13">
    <source>
        <dbReference type="ARBA" id="ARBA00023027"/>
    </source>
</evidence>
<comment type="function">
    <text evidence="18">Core subunit of the mitochondrial membrane respiratory chain NADH dehydrogenase (Complex I) which catalyzes electron transfer from NADH through the respiratory chain, using ubiquinone as an electron acceptor. Essential for the catalytic activity and assembly of complex I.</text>
</comment>
<comment type="function">
    <text evidence="1">Core subunit of the mitochondrial membrane respiratory chain NADH dehydrogenase (Complex I) that is believed to belong to the minimal assembly required for catalysis. Complex I functions in the transfer of electrons from NADH to the respiratory chain. The immediate electron acceptor for the enzyme is believed to be ubiquinone.</text>
</comment>
<comment type="catalytic activity">
    <reaction evidence="17 18">
        <text>a ubiquinone + NADH + 5 H(+)(in) = a ubiquinol + NAD(+) + 4 H(+)(out)</text>
        <dbReference type="Rhea" id="RHEA:29091"/>
        <dbReference type="Rhea" id="RHEA-COMP:9565"/>
        <dbReference type="Rhea" id="RHEA-COMP:9566"/>
        <dbReference type="ChEBI" id="CHEBI:15378"/>
        <dbReference type="ChEBI" id="CHEBI:16389"/>
        <dbReference type="ChEBI" id="CHEBI:17976"/>
        <dbReference type="ChEBI" id="CHEBI:57540"/>
        <dbReference type="ChEBI" id="CHEBI:57945"/>
        <dbReference type="EC" id="7.1.1.2"/>
    </reaction>
</comment>
<evidence type="ECO:0000256" key="4">
    <source>
        <dbReference type="ARBA" id="ARBA00012944"/>
    </source>
</evidence>
<accession>A0A0P0CFG8</accession>
<feature type="transmembrane region" description="Helical" evidence="18">
    <location>
        <begin position="309"/>
        <end position="327"/>
    </location>
</feature>
<reference evidence="20" key="1">
    <citation type="submission" date="2015-08" db="EMBL/GenBank/DDBJ databases">
        <title>Complete mitochondrial genome of Megaphragma amalphitanum.</title>
        <authorList>
            <person name="Nedoluzhko A."/>
            <person name="Sharko F."/>
            <person name="Sokolov A."/>
            <person name="Boulygina E."/>
            <person name="Tsygankova S."/>
            <person name="Polilov A."/>
            <person name="Prokhortchouk E."/>
            <person name="Skryabin K."/>
        </authorList>
    </citation>
    <scope>NUCLEOTIDE SEQUENCE</scope>
</reference>
<evidence type="ECO:0000256" key="11">
    <source>
        <dbReference type="ARBA" id="ARBA00022982"/>
    </source>
</evidence>
<keyword evidence="13 18" id="KW-0520">NAD</keyword>
<dbReference type="InterPro" id="IPR003917">
    <property type="entry name" value="NADH_UbQ_OxRdtase_chain2"/>
</dbReference>
<evidence type="ECO:0000259" key="19">
    <source>
        <dbReference type="Pfam" id="PF00361"/>
    </source>
</evidence>
<sequence>MLFFPLMIISLMLILICNSWFSFWMVMEINLISFLMLLIFDNNIKNELFMNYFLIQSFNSYLFLMSSFMMNYSMFYMMSFILMMNLSILTKLGLPPFYIWYLKMMKNLNWSNLFILSILQKLIPLFIMMMMMNMMIKNLFILNLFMLIFFSLIIVVLGMNQLNLKLLMAYSSIIQMIWMLMLMYLNENYFLMYFMIYLFIFISLVMIFLKMNYLELIDFSMMKFNNKLMYLFCMLLMMSLGGVPPLMGFLMKWISIQLMSNYYMLFMILLMIINSLISMFFYFRLMFISLMNYSYTMKLNLKYLKLNNLNMNFLFLMWMSMMMLMLYELI</sequence>
<dbReference type="InterPro" id="IPR001750">
    <property type="entry name" value="ND/Mrp_TM"/>
</dbReference>
<keyword evidence="10 18" id="KW-1278">Translocase</keyword>
<dbReference type="GO" id="GO:0008137">
    <property type="term" value="F:NADH dehydrogenase (ubiquinone) activity"/>
    <property type="evidence" value="ECO:0007669"/>
    <property type="project" value="UniProtKB-EC"/>
</dbReference>
<comment type="similarity">
    <text evidence="3 18">Belongs to the complex I subunit 2 family.</text>
</comment>
<evidence type="ECO:0000256" key="12">
    <source>
        <dbReference type="ARBA" id="ARBA00022989"/>
    </source>
</evidence>
<evidence type="ECO:0000256" key="14">
    <source>
        <dbReference type="ARBA" id="ARBA00023075"/>
    </source>
</evidence>
<geneLocation type="mitochondrion" evidence="20"/>
<keyword evidence="6" id="KW-0813">Transport</keyword>
<evidence type="ECO:0000256" key="6">
    <source>
        <dbReference type="ARBA" id="ARBA00022448"/>
    </source>
</evidence>
<evidence type="ECO:0000256" key="15">
    <source>
        <dbReference type="ARBA" id="ARBA00023128"/>
    </source>
</evidence>
<dbReference type="CTD" id="4536"/>
<dbReference type="RefSeq" id="YP_009176321.1">
    <property type="nucleotide sequence ID" value="NC_028196.1"/>
</dbReference>
<keyword evidence="8 18" id="KW-0812">Transmembrane</keyword>
<feature type="transmembrane region" description="Helical" evidence="18">
    <location>
        <begin position="140"/>
        <end position="159"/>
    </location>
</feature>
<organism evidence="20">
    <name type="scientific">Megaphragma amalphitanum</name>
    <dbReference type="NCBI Taxonomy" id="1735703"/>
    <lineage>
        <taxon>Eukaryota</taxon>
        <taxon>Metazoa</taxon>
        <taxon>Ecdysozoa</taxon>
        <taxon>Arthropoda</taxon>
        <taxon>Hexapoda</taxon>
        <taxon>Insecta</taxon>
        <taxon>Pterygota</taxon>
        <taxon>Neoptera</taxon>
        <taxon>Endopterygota</taxon>
        <taxon>Hymenoptera</taxon>
        <taxon>Apocrita</taxon>
        <taxon>Proctotrupomorpha</taxon>
        <taxon>Chalcidoidea</taxon>
        <taxon>Trichogrammatidae</taxon>
        <taxon>Megaphragma</taxon>
    </lineage>
</organism>
<feature type="domain" description="NADH:quinone oxidoreductase/Mrp antiporter transmembrane" evidence="19">
    <location>
        <begin position="18"/>
        <end position="278"/>
    </location>
</feature>
<dbReference type="EC" id="7.1.1.2" evidence="4 18"/>
<feature type="transmembrane region" description="Helical" evidence="18">
    <location>
        <begin position="48"/>
        <end position="69"/>
    </location>
</feature>
<evidence type="ECO:0000256" key="16">
    <source>
        <dbReference type="ARBA" id="ARBA00023136"/>
    </source>
</evidence>
<feature type="transmembrane region" description="Helical" evidence="18">
    <location>
        <begin position="113"/>
        <end position="134"/>
    </location>
</feature>
<evidence type="ECO:0000256" key="8">
    <source>
        <dbReference type="ARBA" id="ARBA00022692"/>
    </source>
</evidence>
<evidence type="ECO:0000256" key="1">
    <source>
        <dbReference type="ARBA" id="ARBA00003257"/>
    </source>
</evidence>
<feature type="transmembrane region" description="Helical" evidence="18">
    <location>
        <begin position="75"/>
        <end position="101"/>
    </location>
</feature>
<evidence type="ECO:0000256" key="9">
    <source>
        <dbReference type="ARBA" id="ARBA00022792"/>
    </source>
</evidence>
<feature type="transmembrane region" description="Helical" evidence="18">
    <location>
        <begin position="262"/>
        <end position="288"/>
    </location>
</feature>
<dbReference type="PRINTS" id="PR01436">
    <property type="entry name" value="NADHDHGNASE2"/>
</dbReference>
<dbReference type="InterPro" id="IPR050175">
    <property type="entry name" value="Complex_I_Subunit_2"/>
</dbReference>
<dbReference type="GO" id="GO:0006120">
    <property type="term" value="P:mitochondrial electron transport, NADH to ubiquinone"/>
    <property type="evidence" value="ECO:0007669"/>
    <property type="project" value="InterPro"/>
</dbReference>
<dbReference type="EMBL" id="KT373787">
    <property type="protein sequence ID" value="ALI86570.1"/>
    <property type="molecule type" value="Genomic_DNA"/>
</dbReference>
<feature type="transmembrane region" description="Helical" evidence="18">
    <location>
        <begin position="166"/>
        <end position="184"/>
    </location>
</feature>
<keyword evidence="14 18" id="KW-0830">Ubiquinone</keyword>
<evidence type="ECO:0000256" key="7">
    <source>
        <dbReference type="ARBA" id="ARBA00022660"/>
    </source>
</evidence>
<dbReference type="AlphaFoldDB" id="A0A0P0CFG8"/>
<evidence type="ECO:0000256" key="2">
    <source>
        <dbReference type="ARBA" id="ARBA00004448"/>
    </source>
</evidence>
<dbReference type="GeneID" id="26120465"/>
<gene>
    <name evidence="20" type="primary">ND2</name>
</gene>
<dbReference type="Pfam" id="PF00361">
    <property type="entry name" value="Proton_antipo_M"/>
    <property type="match status" value="1"/>
</dbReference>
<dbReference type="PANTHER" id="PTHR46552">
    <property type="entry name" value="NADH-UBIQUINONE OXIDOREDUCTASE CHAIN 2"/>
    <property type="match status" value="1"/>
</dbReference>
<dbReference type="GO" id="GO:0005743">
    <property type="term" value="C:mitochondrial inner membrane"/>
    <property type="evidence" value="ECO:0007669"/>
    <property type="project" value="UniProtKB-SubCell"/>
</dbReference>
<evidence type="ECO:0000256" key="5">
    <source>
        <dbReference type="ARBA" id="ARBA00021008"/>
    </source>
</evidence>
<keyword evidence="15 18" id="KW-0496">Mitochondrion</keyword>
<evidence type="ECO:0000256" key="18">
    <source>
        <dbReference type="RuleBase" id="RU003403"/>
    </source>
</evidence>
<keyword evidence="11 18" id="KW-0249">Electron transport</keyword>
<evidence type="ECO:0000313" key="20">
    <source>
        <dbReference type="EMBL" id="ALI86570.1"/>
    </source>
</evidence>
<evidence type="ECO:0000256" key="3">
    <source>
        <dbReference type="ARBA" id="ARBA00007012"/>
    </source>
</evidence>
<feature type="transmembrane region" description="Helical" evidence="18">
    <location>
        <begin position="190"/>
        <end position="209"/>
    </location>
</feature>
<evidence type="ECO:0000256" key="10">
    <source>
        <dbReference type="ARBA" id="ARBA00022967"/>
    </source>
</evidence>
<protein>
    <recommendedName>
        <fullName evidence="5 18">NADH-ubiquinone oxidoreductase chain 2</fullName>
        <ecNumber evidence="4 18">7.1.1.2</ecNumber>
    </recommendedName>
</protein>
<feature type="transmembrane region" description="Helical" evidence="18">
    <location>
        <begin position="6"/>
        <end position="27"/>
    </location>
</feature>
<name>A0A0P0CFG8_9HYME</name>
<keyword evidence="16 18" id="KW-0472">Membrane</keyword>
<keyword evidence="7 18" id="KW-0679">Respiratory chain</keyword>
<keyword evidence="9 18" id="KW-0999">Mitochondrion inner membrane</keyword>
<comment type="subcellular location">
    <subcellularLocation>
        <location evidence="2 18">Mitochondrion inner membrane</location>
        <topology evidence="2 18">Multi-pass membrane protein</topology>
    </subcellularLocation>
</comment>
<proteinExistence type="inferred from homology"/>